<evidence type="ECO:0000256" key="3">
    <source>
        <dbReference type="ARBA" id="ARBA00012954"/>
    </source>
</evidence>
<dbReference type="InterPro" id="IPR036220">
    <property type="entry name" value="UDP-Glc/GDP-Man_DH_C_sf"/>
</dbReference>
<feature type="active site" description="Nucleophile" evidence="8">
    <location>
        <position position="266"/>
    </location>
</feature>
<feature type="binding site" evidence="10">
    <location>
        <position position="35"/>
    </location>
    <ligand>
        <name>NAD(+)</name>
        <dbReference type="ChEBI" id="CHEBI:57540"/>
    </ligand>
</feature>
<evidence type="ECO:0000256" key="8">
    <source>
        <dbReference type="PIRSR" id="PIRSR500134-1"/>
    </source>
</evidence>
<feature type="binding site" evidence="10">
    <location>
        <position position="269"/>
    </location>
    <ligand>
        <name>NAD(+)</name>
        <dbReference type="ChEBI" id="CHEBI:57540"/>
    </ligand>
</feature>
<dbReference type="Gene3D" id="1.20.5.100">
    <property type="entry name" value="Cytochrome c1, transmembrane anchor, C-terminal"/>
    <property type="match status" value="1"/>
</dbReference>
<dbReference type="Pfam" id="PF00984">
    <property type="entry name" value="UDPG_MGDP_dh"/>
    <property type="match status" value="1"/>
</dbReference>
<keyword evidence="4 7" id="KW-0560">Oxidoreductase</keyword>
<evidence type="ECO:0000313" key="12">
    <source>
        <dbReference type="EMBL" id="QHT63743.1"/>
    </source>
</evidence>
<comment type="similarity">
    <text evidence="2 7">Belongs to the UDP-glucose/GDP-mannose dehydrogenase family.</text>
</comment>
<feature type="binding site" evidence="9">
    <location>
        <position position="329"/>
    </location>
    <ligand>
        <name>substrate</name>
    </ligand>
</feature>
<dbReference type="SMART" id="SM00984">
    <property type="entry name" value="UDPG_MGDP_dh_C"/>
    <property type="match status" value="1"/>
</dbReference>
<reference evidence="12 13" key="1">
    <citation type="submission" date="2020-01" db="EMBL/GenBank/DDBJ databases">
        <title>Paenibacillus sp. nov., isolated from tomato rhizosphere.</title>
        <authorList>
            <person name="Weon H.-Y."/>
            <person name="Lee S.A."/>
        </authorList>
    </citation>
    <scope>NUCLEOTIDE SEQUENCE [LARGE SCALE GENOMIC DNA]</scope>
    <source>
        <strain evidence="12 13">12200R-189</strain>
    </source>
</reference>
<evidence type="ECO:0000259" key="11">
    <source>
        <dbReference type="SMART" id="SM00984"/>
    </source>
</evidence>
<proteinExistence type="inferred from homology"/>
<dbReference type="Pfam" id="PF03721">
    <property type="entry name" value="UDPG_MGDP_dh_N"/>
    <property type="match status" value="1"/>
</dbReference>
<dbReference type="KEGG" id="plyc:GXP70_05295"/>
<name>A0A6C0G7M5_9BACL</name>
<sequence>MKIGIIGTGYVGLVHGAVLSSYGFAVTCMDVDAEKIGRLSEGRSPLYEPGLDELLTGGIDAGTLSFTTSAEEAIQSSDVIFIAVGTPSREDGSADLSYVREATRQIGLYANGYKVVVCKSTMPVGTCRSIAGELNRSLEARHASFRIDVASNPEFLRQGKAVSDSLFPLRVVIGTESDEAKRMLQTIYEGHIRRKVPFLYTNPETAEMIKYASNAFLAVKISFVNELALLSEKVGANIEDIAFGMGLDDRISPHFLQAGPGYGGSCFPKDTQALVDVSRKHGEELYIVRAAIAANEKQKARMVAKISGALSPGGMLHGKTIAVWGLSFKPETDDIRNAPSYDIIDGLLAKGAAVNAYCPQGMKQAKRLWTDINGGINYCESEADSARNADAIVIVTEWEQFRACGWERIAASMRGGFLFDLRNMFAEQAGVRRLFDYYAVGSNEPAYTLEETL</sequence>
<dbReference type="GO" id="GO:0000271">
    <property type="term" value="P:polysaccharide biosynthetic process"/>
    <property type="evidence" value="ECO:0007669"/>
    <property type="project" value="InterPro"/>
</dbReference>
<dbReference type="PANTHER" id="PTHR43750">
    <property type="entry name" value="UDP-GLUCOSE 6-DEHYDROGENASE TUAD"/>
    <property type="match status" value="1"/>
</dbReference>
<feature type="binding site" evidence="9">
    <location>
        <position position="210"/>
    </location>
    <ligand>
        <name>substrate</name>
    </ligand>
</feature>
<evidence type="ECO:0000256" key="5">
    <source>
        <dbReference type="ARBA" id="ARBA00023027"/>
    </source>
</evidence>
<dbReference type="InterPro" id="IPR014026">
    <property type="entry name" value="UDP-Glc/GDP-Man_DH_dimer"/>
</dbReference>
<evidence type="ECO:0000256" key="1">
    <source>
        <dbReference type="ARBA" id="ARBA00004701"/>
    </source>
</evidence>
<dbReference type="InterPro" id="IPR017476">
    <property type="entry name" value="UDP-Glc/GDP-Man"/>
</dbReference>
<dbReference type="Gene3D" id="3.40.50.720">
    <property type="entry name" value="NAD(P)-binding Rossmann-like Domain"/>
    <property type="match status" value="2"/>
</dbReference>
<protein>
    <recommendedName>
        <fullName evidence="3 7">UDP-glucose 6-dehydrogenase</fullName>
        <ecNumber evidence="3 7">1.1.1.22</ecNumber>
    </recommendedName>
</protein>
<dbReference type="PIRSF" id="PIRSF500134">
    <property type="entry name" value="UDPglc_DH_bac"/>
    <property type="match status" value="1"/>
</dbReference>
<evidence type="ECO:0000256" key="7">
    <source>
        <dbReference type="PIRNR" id="PIRNR000124"/>
    </source>
</evidence>
<dbReference type="InterPro" id="IPR014027">
    <property type="entry name" value="UDP-Glc/GDP-Man_DH_C"/>
</dbReference>
<evidence type="ECO:0000256" key="6">
    <source>
        <dbReference type="ARBA" id="ARBA00047473"/>
    </source>
</evidence>
<evidence type="ECO:0000256" key="10">
    <source>
        <dbReference type="PIRSR" id="PIRSR500134-3"/>
    </source>
</evidence>
<evidence type="ECO:0000256" key="2">
    <source>
        <dbReference type="ARBA" id="ARBA00006601"/>
    </source>
</evidence>
<keyword evidence="13" id="KW-1185">Reference proteome</keyword>
<feature type="binding site" evidence="10">
    <location>
        <position position="30"/>
    </location>
    <ligand>
        <name>NAD(+)</name>
        <dbReference type="ChEBI" id="CHEBI:57540"/>
    </ligand>
</feature>
<dbReference type="EMBL" id="CP048209">
    <property type="protein sequence ID" value="QHT63743.1"/>
    <property type="molecule type" value="Genomic_DNA"/>
</dbReference>
<dbReference type="InterPro" id="IPR001732">
    <property type="entry name" value="UDP-Glc/GDP-Man_DH_N"/>
</dbReference>
<comment type="pathway">
    <text evidence="1">Nucleotide-sugar biosynthesis; UDP-alpha-D-glucuronate biosynthesis; UDP-alpha-D-glucuronate from UDP-alpha-D-glucose: step 1/1.</text>
</comment>
<organism evidence="12 13">
    <name type="scientific">Paenibacillus lycopersici</name>
    <dbReference type="NCBI Taxonomy" id="2704462"/>
    <lineage>
        <taxon>Bacteria</taxon>
        <taxon>Bacillati</taxon>
        <taxon>Bacillota</taxon>
        <taxon>Bacilli</taxon>
        <taxon>Bacillales</taxon>
        <taxon>Paenibacillaceae</taxon>
        <taxon>Paenibacillus</taxon>
    </lineage>
</organism>
<evidence type="ECO:0000313" key="13">
    <source>
        <dbReference type="Proteomes" id="UP000476064"/>
    </source>
</evidence>
<dbReference type="PIRSF" id="PIRSF000124">
    <property type="entry name" value="UDPglc_GDPman_dh"/>
    <property type="match status" value="1"/>
</dbReference>
<dbReference type="Pfam" id="PF03720">
    <property type="entry name" value="UDPG_MGDP_dh_C"/>
    <property type="match status" value="1"/>
</dbReference>
<dbReference type="UniPathway" id="UPA00038">
    <property type="reaction ID" value="UER00491"/>
</dbReference>
<dbReference type="InterPro" id="IPR008927">
    <property type="entry name" value="6-PGluconate_DH-like_C_sf"/>
</dbReference>
<feature type="binding site" evidence="10">
    <location>
        <position position="121"/>
    </location>
    <ligand>
        <name>NAD(+)</name>
        <dbReference type="ChEBI" id="CHEBI:57540"/>
    </ligand>
</feature>
<dbReference type="InterPro" id="IPR036291">
    <property type="entry name" value="NAD(P)-bd_dom_sf"/>
</dbReference>
<dbReference type="SUPFAM" id="SSF48179">
    <property type="entry name" value="6-phosphogluconate dehydrogenase C-terminal domain-like"/>
    <property type="match status" value="1"/>
</dbReference>
<dbReference type="NCBIfam" id="TIGR03026">
    <property type="entry name" value="NDP-sugDHase"/>
    <property type="match status" value="1"/>
</dbReference>
<dbReference type="PANTHER" id="PTHR43750:SF3">
    <property type="entry name" value="UDP-GLUCOSE 6-DEHYDROGENASE TUAD"/>
    <property type="match status" value="1"/>
</dbReference>
<feature type="binding site" evidence="9">
    <location>
        <begin position="255"/>
        <end position="259"/>
    </location>
    <ligand>
        <name>substrate</name>
    </ligand>
</feature>
<dbReference type="Proteomes" id="UP000476064">
    <property type="component" value="Chromosome"/>
</dbReference>
<feature type="binding site" evidence="10">
    <location>
        <position position="336"/>
    </location>
    <ligand>
        <name>NAD(+)</name>
        <dbReference type="ChEBI" id="CHEBI:57540"/>
    </ligand>
</feature>
<keyword evidence="5 7" id="KW-0520">NAD</keyword>
<dbReference type="EC" id="1.1.1.22" evidence="3 7"/>
<feature type="binding site" evidence="9">
    <location>
        <position position="263"/>
    </location>
    <ligand>
        <name>substrate</name>
    </ligand>
</feature>
<dbReference type="GO" id="GO:0003979">
    <property type="term" value="F:UDP-glucose 6-dehydrogenase activity"/>
    <property type="evidence" value="ECO:0007669"/>
    <property type="project" value="UniProtKB-EC"/>
</dbReference>
<dbReference type="GO" id="GO:0006065">
    <property type="term" value="P:UDP-glucuronate biosynthetic process"/>
    <property type="evidence" value="ECO:0007669"/>
    <property type="project" value="UniProtKB-UniPathway"/>
</dbReference>
<dbReference type="AlphaFoldDB" id="A0A6C0G7M5"/>
<evidence type="ECO:0000256" key="4">
    <source>
        <dbReference type="ARBA" id="ARBA00023002"/>
    </source>
</evidence>
<gene>
    <name evidence="12" type="ORF">GXP70_05295</name>
</gene>
<evidence type="ECO:0000256" key="9">
    <source>
        <dbReference type="PIRSR" id="PIRSR500134-2"/>
    </source>
</evidence>
<dbReference type="GO" id="GO:0051287">
    <property type="term" value="F:NAD binding"/>
    <property type="evidence" value="ECO:0007669"/>
    <property type="project" value="InterPro"/>
</dbReference>
<dbReference type="InterPro" id="IPR028357">
    <property type="entry name" value="UDPglc_DH_bac"/>
</dbReference>
<accession>A0A6C0G7M5</accession>
<feature type="binding site" evidence="10">
    <location>
        <position position="86"/>
    </location>
    <ligand>
        <name>NAD(+)</name>
        <dbReference type="ChEBI" id="CHEBI:57540"/>
    </ligand>
</feature>
<dbReference type="SUPFAM" id="SSF51735">
    <property type="entry name" value="NAD(P)-binding Rossmann-fold domains"/>
    <property type="match status" value="1"/>
</dbReference>
<comment type="catalytic activity">
    <reaction evidence="6 7">
        <text>UDP-alpha-D-glucose + 2 NAD(+) + H2O = UDP-alpha-D-glucuronate + 2 NADH + 3 H(+)</text>
        <dbReference type="Rhea" id="RHEA:23596"/>
        <dbReference type="ChEBI" id="CHEBI:15377"/>
        <dbReference type="ChEBI" id="CHEBI:15378"/>
        <dbReference type="ChEBI" id="CHEBI:57540"/>
        <dbReference type="ChEBI" id="CHEBI:57945"/>
        <dbReference type="ChEBI" id="CHEBI:58052"/>
        <dbReference type="ChEBI" id="CHEBI:58885"/>
        <dbReference type="EC" id="1.1.1.22"/>
    </reaction>
</comment>
<dbReference type="SUPFAM" id="SSF52413">
    <property type="entry name" value="UDP-glucose/GDP-mannose dehydrogenase C-terminal domain"/>
    <property type="match status" value="1"/>
</dbReference>
<feature type="domain" description="UDP-glucose/GDP-mannose dehydrogenase C-terminal" evidence="11">
    <location>
        <begin position="322"/>
        <end position="427"/>
    </location>
</feature>